<evidence type="ECO:0000313" key="2">
    <source>
        <dbReference type="EnsemblPlants" id="OB01G28020.1"/>
    </source>
</evidence>
<accession>J3L0P6</accession>
<evidence type="ECO:0000256" key="1">
    <source>
        <dbReference type="SAM" id="MobiDB-lite"/>
    </source>
</evidence>
<reference evidence="2" key="1">
    <citation type="journal article" date="2013" name="Nat. Commun.">
        <title>Whole-genome sequencing of Oryza brachyantha reveals mechanisms underlying Oryza genome evolution.</title>
        <authorList>
            <person name="Chen J."/>
            <person name="Huang Q."/>
            <person name="Gao D."/>
            <person name="Wang J."/>
            <person name="Lang Y."/>
            <person name="Liu T."/>
            <person name="Li B."/>
            <person name="Bai Z."/>
            <person name="Luis Goicoechea J."/>
            <person name="Liang C."/>
            <person name="Chen C."/>
            <person name="Zhang W."/>
            <person name="Sun S."/>
            <person name="Liao Y."/>
            <person name="Zhang X."/>
            <person name="Yang L."/>
            <person name="Song C."/>
            <person name="Wang M."/>
            <person name="Shi J."/>
            <person name="Liu G."/>
            <person name="Liu J."/>
            <person name="Zhou H."/>
            <person name="Zhou W."/>
            <person name="Yu Q."/>
            <person name="An N."/>
            <person name="Chen Y."/>
            <person name="Cai Q."/>
            <person name="Wang B."/>
            <person name="Liu B."/>
            <person name="Min J."/>
            <person name="Huang Y."/>
            <person name="Wu H."/>
            <person name="Li Z."/>
            <person name="Zhang Y."/>
            <person name="Yin Y."/>
            <person name="Song W."/>
            <person name="Jiang J."/>
            <person name="Jackson S.A."/>
            <person name="Wing R.A."/>
            <person name="Wang J."/>
            <person name="Chen M."/>
        </authorList>
    </citation>
    <scope>NUCLEOTIDE SEQUENCE [LARGE SCALE GENOMIC DNA]</scope>
    <source>
        <strain evidence="2">cv. IRGC 101232</strain>
    </source>
</reference>
<name>J3L0P6_ORYBR</name>
<feature type="region of interest" description="Disordered" evidence="1">
    <location>
        <begin position="83"/>
        <end position="104"/>
    </location>
</feature>
<sequence>MPLSSSLVAALRPAGPLPSISLFHSVLVALSLTDGGVQVGLLVGMYDEWPWRGALPAASTTTAVVEDFPYWSVTASTHGAVRTASGGRAGGWAEERGDDRVRHQPRAWMGWPRGAWADGDANKRG</sequence>
<dbReference type="AlphaFoldDB" id="J3L0P6"/>
<organism evidence="2">
    <name type="scientific">Oryza brachyantha</name>
    <name type="common">malo sina</name>
    <dbReference type="NCBI Taxonomy" id="4533"/>
    <lineage>
        <taxon>Eukaryota</taxon>
        <taxon>Viridiplantae</taxon>
        <taxon>Streptophyta</taxon>
        <taxon>Embryophyta</taxon>
        <taxon>Tracheophyta</taxon>
        <taxon>Spermatophyta</taxon>
        <taxon>Magnoliopsida</taxon>
        <taxon>Liliopsida</taxon>
        <taxon>Poales</taxon>
        <taxon>Poaceae</taxon>
        <taxon>BOP clade</taxon>
        <taxon>Oryzoideae</taxon>
        <taxon>Oryzeae</taxon>
        <taxon>Oryzinae</taxon>
        <taxon>Oryza</taxon>
    </lineage>
</organism>
<feature type="compositionally biased region" description="Basic and acidic residues" evidence="1">
    <location>
        <begin position="93"/>
        <end position="102"/>
    </location>
</feature>
<dbReference type="HOGENOM" id="CLU_1996114_0_0_1"/>
<proteinExistence type="predicted"/>
<dbReference type="Proteomes" id="UP000006038">
    <property type="component" value="Chromosome 1"/>
</dbReference>
<keyword evidence="3" id="KW-1185">Reference proteome</keyword>
<dbReference type="Gramene" id="OB01G28020.1">
    <property type="protein sequence ID" value="OB01G28020.1"/>
    <property type="gene ID" value="OB01G28020"/>
</dbReference>
<protein>
    <submittedName>
        <fullName evidence="2">Uncharacterized protein</fullName>
    </submittedName>
</protein>
<evidence type="ECO:0000313" key="3">
    <source>
        <dbReference type="Proteomes" id="UP000006038"/>
    </source>
</evidence>
<reference evidence="2" key="2">
    <citation type="submission" date="2013-04" db="UniProtKB">
        <authorList>
            <consortium name="EnsemblPlants"/>
        </authorList>
    </citation>
    <scope>IDENTIFICATION</scope>
</reference>
<dbReference type="EnsemblPlants" id="OB01G28020.1">
    <property type="protein sequence ID" value="OB01G28020.1"/>
    <property type="gene ID" value="OB01G28020"/>
</dbReference>